<evidence type="ECO:0008006" key="3">
    <source>
        <dbReference type="Google" id="ProtNLM"/>
    </source>
</evidence>
<dbReference type="Pfam" id="PF16161">
    <property type="entry name" value="DUF4867"/>
    <property type="match status" value="1"/>
</dbReference>
<dbReference type="RefSeq" id="WP_073248696.1">
    <property type="nucleotide sequence ID" value="NZ_FQVG01000024.1"/>
</dbReference>
<gene>
    <name evidence="1" type="ORF">SAMN02746091_01427</name>
</gene>
<keyword evidence="2" id="KW-1185">Reference proteome</keyword>
<organism evidence="1 2">
    <name type="scientific">Caloramator proteoclasticus DSM 10124</name>
    <dbReference type="NCBI Taxonomy" id="1121262"/>
    <lineage>
        <taxon>Bacteria</taxon>
        <taxon>Bacillati</taxon>
        <taxon>Bacillota</taxon>
        <taxon>Clostridia</taxon>
        <taxon>Eubacteriales</taxon>
        <taxon>Clostridiaceae</taxon>
        <taxon>Caloramator</taxon>
    </lineage>
</organism>
<evidence type="ECO:0000313" key="2">
    <source>
        <dbReference type="Proteomes" id="UP000184423"/>
    </source>
</evidence>
<name>A0A1M4XJ13_9CLOT</name>
<protein>
    <recommendedName>
        <fullName evidence="3">DUF4867 domain-containing protein</fullName>
    </recommendedName>
</protein>
<accession>A0A1M4XJ13</accession>
<reference evidence="2" key="1">
    <citation type="submission" date="2016-11" db="EMBL/GenBank/DDBJ databases">
        <authorList>
            <person name="Varghese N."/>
            <person name="Submissions S."/>
        </authorList>
    </citation>
    <scope>NUCLEOTIDE SEQUENCE [LARGE SCALE GENOMIC DNA]</scope>
    <source>
        <strain evidence="2">DSM 10124</strain>
    </source>
</reference>
<dbReference type="EMBL" id="FQVG01000024">
    <property type="protein sequence ID" value="SHE93378.1"/>
    <property type="molecule type" value="Genomic_DNA"/>
</dbReference>
<evidence type="ECO:0000313" key="1">
    <source>
        <dbReference type="EMBL" id="SHE93378.1"/>
    </source>
</evidence>
<dbReference type="AlphaFoldDB" id="A0A1M4XJ13"/>
<dbReference type="Proteomes" id="UP000184423">
    <property type="component" value="Unassembled WGS sequence"/>
</dbReference>
<sequence>MLYELKNKNDFNIYSVYDKEFKEYGRVLEGYDFSEVIRYMDEKTSVPSEGNIYVASCEEMEVLNIKDKIQEGVYGFMDIQIGYCNGNNSRLNALEYHKGSEVNVAVTDLVLFLSRVFDMDGLNLDTRNVKAFYLPKGTAVEIYSTTLHFAPCRVSDDGFKCVVILPKGTNTPITKFGEGVGEERLLFMKNKWIIAHGDRQDLINRGAHRGLVGMNYELKI</sequence>
<proteinExistence type="predicted"/>
<dbReference type="InterPro" id="IPR032358">
    <property type="entry name" value="DUF4867"/>
</dbReference>